<evidence type="ECO:0000256" key="7">
    <source>
        <dbReference type="ARBA" id="ARBA00022989"/>
    </source>
</evidence>
<dbReference type="NCBIfam" id="TIGR00797">
    <property type="entry name" value="matE"/>
    <property type="match status" value="1"/>
</dbReference>
<dbReference type="InterPro" id="IPR048279">
    <property type="entry name" value="MdtK-like"/>
</dbReference>
<dbReference type="GO" id="GO:0005886">
    <property type="term" value="C:plasma membrane"/>
    <property type="evidence" value="ECO:0007669"/>
    <property type="project" value="UniProtKB-SubCell"/>
</dbReference>
<keyword evidence="9" id="KW-0046">Antibiotic resistance</keyword>
<feature type="transmembrane region" description="Helical" evidence="10">
    <location>
        <begin position="58"/>
        <end position="83"/>
    </location>
</feature>
<feature type="transmembrane region" description="Helical" evidence="10">
    <location>
        <begin position="277"/>
        <end position="299"/>
    </location>
</feature>
<organism evidence="11 12">
    <name type="scientific">Anaerostipes hadrus</name>
    <dbReference type="NCBI Taxonomy" id="649756"/>
    <lineage>
        <taxon>Bacteria</taxon>
        <taxon>Bacillati</taxon>
        <taxon>Bacillota</taxon>
        <taxon>Clostridia</taxon>
        <taxon>Lachnospirales</taxon>
        <taxon>Lachnospiraceae</taxon>
        <taxon>Anaerostipes</taxon>
    </lineage>
</organism>
<protein>
    <recommendedName>
        <fullName evidence="3">Multidrug export protein MepA</fullName>
    </recommendedName>
</protein>
<sequence>MNEQKTNPLGTEKISNLLLRFAIPSIIAMVVSALYNMVDQFFIGRSVGMLGNAATNVAFPLVITCTAIALMCGIGGAANFNLCMGQQEKEEAASFAGNAITMLFSLGMILCIITRLFLKPMMILFGATSSVLDYSLIYTGITSLGFPFLILTTGGTNLVRADGSPKFSMTCTLTGAIINTILDPTLIFGFHMGIAGAAWATVIGQVVSGIMVILYLRKFKTVKLTKEKLRPHSHYIGRIVSLGMAPFFNQVSMMVVQIVMNNVLIRYGAKSSYGSDIPLACAGIITKINMIFFAINIGISQGLQPIISYNYGARKLDRVREAYLKAAISATIISTVSFICFQLFPRQIIGIFGSESEAYFRFAEKFFRIFLFCTFINGLQPITANFFTAIGKANRGIFLSLTRQVIFLLPLMIILPIFFGIEGVMFSAPIADGFAAVCAITFAVKELKSFQKL</sequence>
<keyword evidence="8 10" id="KW-0472">Membrane</keyword>
<dbReference type="Pfam" id="PF01554">
    <property type="entry name" value="MatE"/>
    <property type="match status" value="2"/>
</dbReference>
<feature type="transmembrane region" description="Helical" evidence="10">
    <location>
        <begin position="397"/>
        <end position="419"/>
    </location>
</feature>
<dbReference type="PANTHER" id="PTHR43823">
    <property type="entry name" value="SPORULATION PROTEIN YKVU"/>
    <property type="match status" value="1"/>
</dbReference>
<dbReference type="EMBL" id="CYXT01000003">
    <property type="protein sequence ID" value="CUM80266.1"/>
    <property type="molecule type" value="Genomic_DNA"/>
</dbReference>
<dbReference type="GO" id="GO:0046677">
    <property type="term" value="P:response to antibiotic"/>
    <property type="evidence" value="ECO:0007669"/>
    <property type="project" value="UniProtKB-KW"/>
</dbReference>
<feature type="transmembrane region" description="Helical" evidence="10">
    <location>
        <begin position="369"/>
        <end position="390"/>
    </location>
</feature>
<feature type="transmembrane region" description="Helical" evidence="10">
    <location>
        <begin position="137"/>
        <end position="159"/>
    </location>
</feature>
<dbReference type="InterPro" id="IPR051327">
    <property type="entry name" value="MATE_MepA_subfamily"/>
</dbReference>
<evidence type="ECO:0000256" key="4">
    <source>
        <dbReference type="ARBA" id="ARBA00022448"/>
    </source>
</evidence>
<feature type="transmembrane region" description="Helical" evidence="10">
    <location>
        <begin position="322"/>
        <end position="344"/>
    </location>
</feature>
<keyword evidence="5" id="KW-1003">Cell membrane</keyword>
<evidence type="ECO:0000256" key="2">
    <source>
        <dbReference type="ARBA" id="ARBA00008417"/>
    </source>
</evidence>
<name>A0A173RR97_ANAHA</name>
<evidence type="ECO:0000256" key="10">
    <source>
        <dbReference type="SAM" id="Phobius"/>
    </source>
</evidence>
<keyword evidence="7 10" id="KW-1133">Transmembrane helix</keyword>
<evidence type="ECO:0000256" key="6">
    <source>
        <dbReference type="ARBA" id="ARBA00022692"/>
    </source>
</evidence>
<comment type="similarity">
    <text evidence="2">Belongs to the multi antimicrobial extrusion (MATE) (TC 2.A.66.1) family. MepA subfamily.</text>
</comment>
<comment type="subcellular location">
    <subcellularLocation>
        <location evidence="1">Cell membrane</location>
        <topology evidence="1">Multi-pass membrane protein</topology>
    </subcellularLocation>
</comment>
<evidence type="ECO:0000256" key="8">
    <source>
        <dbReference type="ARBA" id="ARBA00023136"/>
    </source>
</evidence>
<dbReference type="GO" id="GO:0042910">
    <property type="term" value="F:xenobiotic transmembrane transporter activity"/>
    <property type="evidence" value="ECO:0007669"/>
    <property type="project" value="InterPro"/>
</dbReference>
<evidence type="ECO:0000313" key="11">
    <source>
        <dbReference type="EMBL" id="CUM80266.1"/>
    </source>
</evidence>
<dbReference type="Proteomes" id="UP000095598">
    <property type="component" value="Unassembled WGS sequence"/>
</dbReference>
<dbReference type="CDD" id="cd13143">
    <property type="entry name" value="MATE_MepA_like"/>
    <property type="match status" value="1"/>
</dbReference>
<dbReference type="InterPro" id="IPR045070">
    <property type="entry name" value="MATE_MepA-like"/>
</dbReference>
<feature type="transmembrane region" description="Helical" evidence="10">
    <location>
        <begin position="196"/>
        <end position="216"/>
    </location>
</feature>
<evidence type="ECO:0000256" key="9">
    <source>
        <dbReference type="ARBA" id="ARBA00023251"/>
    </source>
</evidence>
<evidence type="ECO:0000256" key="1">
    <source>
        <dbReference type="ARBA" id="ARBA00004651"/>
    </source>
</evidence>
<evidence type="ECO:0000256" key="5">
    <source>
        <dbReference type="ARBA" id="ARBA00022475"/>
    </source>
</evidence>
<accession>A0A173RR97</accession>
<feature type="transmembrane region" description="Helical" evidence="10">
    <location>
        <begin position="95"/>
        <end position="117"/>
    </location>
</feature>
<dbReference type="PANTHER" id="PTHR43823:SF3">
    <property type="entry name" value="MULTIDRUG EXPORT PROTEIN MEPA"/>
    <property type="match status" value="1"/>
</dbReference>
<dbReference type="RefSeq" id="WP_008393727.1">
    <property type="nucleotide sequence ID" value="NZ_CP143954.1"/>
</dbReference>
<keyword evidence="4" id="KW-0813">Transport</keyword>
<dbReference type="GO" id="GO:0015297">
    <property type="term" value="F:antiporter activity"/>
    <property type="evidence" value="ECO:0007669"/>
    <property type="project" value="InterPro"/>
</dbReference>
<dbReference type="PIRSF" id="PIRSF006603">
    <property type="entry name" value="DinF"/>
    <property type="match status" value="1"/>
</dbReference>
<feature type="transmembrane region" description="Helical" evidence="10">
    <location>
        <begin position="21"/>
        <end position="38"/>
    </location>
</feature>
<keyword evidence="6 10" id="KW-0812">Transmembrane</keyword>
<reference evidence="11 12" key="1">
    <citation type="submission" date="2015-09" db="EMBL/GenBank/DDBJ databases">
        <authorList>
            <consortium name="Pathogen Informatics"/>
        </authorList>
    </citation>
    <scope>NUCLEOTIDE SEQUENCE [LARGE SCALE GENOMIC DNA]</scope>
    <source>
        <strain evidence="11 12">2789STDY5608868</strain>
    </source>
</reference>
<dbReference type="InterPro" id="IPR002528">
    <property type="entry name" value="MATE_fam"/>
</dbReference>
<evidence type="ECO:0000313" key="12">
    <source>
        <dbReference type="Proteomes" id="UP000095598"/>
    </source>
</evidence>
<proteinExistence type="inferred from homology"/>
<feature type="transmembrane region" description="Helical" evidence="10">
    <location>
        <begin position="171"/>
        <end position="190"/>
    </location>
</feature>
<evidence type="ECO:0000256" key="3">
    <source>
        <dbReference type="ARBA" id="ARBA00022106"/>
    </source>
</evidence>
<feature type="transmembrane region" description="Helical" evidence="10">
    <location>
        <begin position="236"/>
        <end position="257"/>
    </location>
</feature>
<gene>
    <name evidence="11" type="primary">mepA_8</name>
    <name evidence="11" type="ORF">ERS852425_00712</name>
</gene>
<dbReference type="AlphaFoldDB" id="A0A173RR97"/>